<dbReference type="InterPro" id="IPR018357">
    <property type="entry name" value="Hexapep_transf_CS"/>
</dbReference>
<dbReference type="Gene3D" id="2.160.10.10">
    <property type="entry name" value="Hexapeptide repeat proteins"/>
    <property type="match status" value="1"/>
</dbReference>
<dbReference type="InterPro" id="IPR051159">
    <property type="entry name" value="Hexapeptide_acetyltransf"/>
</dbReference>
<keyword evidence="6" id="KW-1185">Reference proteome</keyword>
<dbReference type="Pfam" id="PF12464">
    <property type="entry name" value="Mac"/>
    <property type="match status" value="1"/>
</dbReference>
<name>A0ABX0H4A0_9ACTN</name>
<dbReference type="InterPro" id="IPR011004">
    <property type="entry name" value="Trimer_LpxA-like_sf"/>
</dbReference>
<accession>A0ABX0H4A0</accession>
<sequence length="185" mass="19890">MVAGDWYRYRVSPELVAMTAATQACCREINETYASDPERALLLMRDLLGSMGDAVQFRPPFYADYGSRLHIGDRSFLNADFLALGGGEITIGKDVLIGPSARLYTPNHPMDPDQRREGYERVLPVRIEDNVWLGGSVVVCPGVTIGESAVVGAGSVVTRDVPAGAFVAGNPARVIRPVAGEPGVR</sequence>
<organism evidence="5 6">
    <name type="scientific">Motilibacter deserti</name>
    <dbReference type="NCBI Taxonomy" id="2714956"/>
    <lineage>
        <taxon>Bacteria</taxon>
        <taxon>Bacillati</taxon>
        <taxon>Actinomycetota</taxon>
        <taxon>Actinomycetes</taxon>
        <taxon>Motilibacterales</taxon>
        <taxon>Motilibacteraceae</taxon>
        <taxon>Motilibacter</taxon>
    </lineage>
</organism>
<dbReference type="Proteomes" id="UP000800981">
    <property type="component" value="Unassembled WGS sequence"/>
</dbReference>
<dbReference type="Pfam" id="PF00132">
    <property type="entry name" value="Hexapep"/>
    <property type="match status" value="1"/>
</dbReference>
<gene>
    <name evidence="5" type="ORF">G9H71_20820</name>
</gene>
<evidence type="ECO:0000256" key="3">
    <source>
        <dbReference type="ARBA" id="ARBA00022737"/>
    </source>
</evidence>
<protein>
    <submittedName>
        <fullName evidence="5">Sugar O-acetyltransferase</fullName>
    </submittedName>
</protein>
<dbReference type="EMBL" id="JAANNP010000113">
    <property type="protein sequence ID" value="NHC16233.1"/>
    <property type="molecule type" value="Genomic_DNA"/>
</dbReference>
<evidence type="ECO:0000256" key="1">
    <source>
        <dbReference type="ARBA" id="ARBA00007274"/>
    </source>
</evidence>
<dbReference type="PROSITE" id="PS00101">
    <property type="entry name" value="HEXAPEP_TRANSFERASES"/>
    <property type="match status" value="1"/>
</dbReference>
<keyword evidence="3" id="KW-0677">Repeat</keyword>
<dbReference type="CDD" id="cd03357">
    <property type="entry name" value="LbH_MAT_GAT"/>
    <property type="match status" value="1"/>
</dbReference>
<dbReference type="PANTHER" id="PTHR23416:SF23">
    <property type="entry name" value="ACETYLTRANSFERASE C18B11.09C-RELATED"/>
    <property type="match status" value="1"/>
</dbReference>
<keyword evidence="2" id="KW-0808">Transferase</keyword>
<comment type="similarity">
    <text evidence="1">Belongs to the transferase hexapeptide repeat family.</text>
</comment>
<reference evidence="5 6" key="1">
    <citation type="submission" date="2020-03" db="EMBL/GenBank/DDBJ databases">
        <title>Two novel Motilibacter sp.</title>
        <authorList>
            <person name="Liu S."/>
        </authorList>
    </citation>
    <scope>NUCLEOTIDE SEQUENCE [LARGE SCALE GENOMIC DNA]</scope>
    <source>
        <strain evidence="5 6">E257</strain>
    </source>
</reference>
<dbReference type="SMART" id="SM01266">
    <property type="entry name" value="Mac"/>
    <property type="match status" value="1"/>
</dbReference>
<dbReference type="InterPro" id="IPR001451">
    <property type="entry name" value="Hexapep"/>
</dbReference>
<proteinExistence type="inferred from homology"/>
<evidence type="ECO:0000313" key="5">
    <source>
        <dbReference type="EMBL" id="NHC16233.1"/>
    </source>
</evidence>
<feature type="domain" description="Maltose/galactoside acetyltransferase" evidence="4">
    <location>
        <begin position="1"/>
        <end position="53"/>
    </location>
</feature>
<dbReference type="SUPFAM" id="SSF51161">
    <property type="entry name" value="Trimeric LpxA-like enzymes"/>
    <property type="match status" value="1"/>
</dbReference>
<evidence type="ECO:0000259" key="4">
    <source>
        <dbReference type="SMART" id="SM01266"/>
    </source>
</evidence>
<dbReference type="InterPro" id="IPR024688">
    <property type="entry name" value="Mac_dom"/>
</dbReference>
<comment type="caution">
    <text evidence="5">The sequence shown here is derived from an EMBL/GenBank/DDBJ whole genome shotgun (WGS) entry which is preliminary data.</text>
</comment>
<evidence type="ECO:0000313" key="6">
    <source>
        <dbReference type="Proteomes" id="UP000800981"/>
    </source>
</evidence>
<evidence type="ECO:0000256" key="2">
    <source>
        <dbReference type="ARBA" id="ARBA00022679"/>
    </source>
</evidence>
<dbReference type="PANTHER" id="PTHR23416">
    <property type="entry name" value="SIALIC ACID SYNTHASE-RELATED"/>
    <property type="match status" value="1"/>
</dbReference>